<proteinExistence type="predicted"/>
<dbReference type="Proteomes" id="UP000230066">
    <property type="component" value="Unassembled WGS sequence"/>
</dbReference>
<evidence type="ECO:0000313" key="2">
    <source>
        <dbReference type="Proteomes" id="UP000230066"/>
    </source>
</evidence>
<dbReference type="AlphaFoldDB" id="A0A4E0QUK8"/>
<reference evidence="1" key="1">
    <citation type="submission" date="2019-03" db="EMBL/GenBank/DDBJ databases">
        <title>Improved annotation for the trematode Fasciola hepatica.</title>
        <authorList>
            <person name="Choi Y.-J."/>
            <person name="Martin J."/>
            <person name="Mitreva M."/>
        </authorList>
    </citation>
    <scope>NUCLEOTIDE SEQUENCE [LARGE SCALE GENOMIC DNA]</scope>
</reference>
<keyword evidence="2" id="KW-1185">Reference proteome</keyword>
<name>A0A4E0QUK8_FASHE</name>
<keyword evidence="1" id="KW-0687">Ribonucleoprotein</keyword>
<comment type="caution">
    <text evidence="1">The sequence shown here is derived from an EMBL/GenBank/DDBJ whole genome shotgun (WGS) entry which is preliminary data.</text>
</comment>
<accession>A0A4E0QUK8</accession>
<dbReference type="EMBL" id="JXXN02009191">
    <property type="protein sequence ID" value="THD18673.1"/>
    <property type="molecule type" value="Genomic_DNA"/>
</dbReference>
<sequence length="246" mass="29036">MKQSALVFLNKFAHRGLHTSTAFFVKGKTLEPNPVPGSKEHLDPNAWAKRLFQLHEKRKNFHWIVVENTPSVNSELNTVKHLLRIQPVTFPQGLPTDTDDLTKCRLMPDGRFLRTRGQTVRGEVVSDSHGIAINSHRESNEFENNDPEKLFAHAKTGESGYLTRSYLRQFHNRRWSKQELFSEHFASHYRYRLNQDGLEYRYSRLWRLDDAMFQSAQNQFNSYGTRKTSNQNRFQANWMTYPWSRF</sequence>
<dbReference type="GO" id="GO:0005840">
    <property type="term" value="C:ribosome"/>
    <property type="evidence" value="ECO:0007669"/>
    <property type="project" value="UniProtKB-KW"/>
</dbReference>
<organism evidence="1 2">
    <name type="scientific">Fasciola hepatica</name>
    <name type="common">Liver fluke</name>
    <dbReference type="NCBI Taxonomy" id="6192"/>
    <lineage>
        <taxon>Eukaryota</taxon>
        <taxon>Metazoa</taxon>
        <taxon>Spiralia</taxon>
        <taxon>Lophotrochozoa</taxon>
        <taxon>Platyhelminthes</taxon>
        <taxon>Trematoda</taxon>
        <taxon>Digenea</taxon>
        <taxon>Plagiorchiida</taxon>
        <taxon>Echinostomata</taxon>
        <taxon>Echinostomatoidea</taxon>
        <taxon>Fasciolidae</taxon>
        <taxon>Fasciola</taxon>
    </lineage>
</organism>
<evidence type="ECO:0000313" key="1">
    <source>
        <dbReference type="EMBL" id="THD18673.1"/>
    </source>
</evidence>
<keyword evidence="1" id="KW-0689">Ribosomal protein</keyword>
<gene>
    <name evidence="1" type="ORF">D915_010678</name>
</gene>
<protein>
    <submittedName>
        <fullName evidence="1">39S ribosomal protein L30 mitochondrial</fullName>
    </submittedName>
</protein>